<sequence>MTPSELIYQFGRPIAYYPGLVPYLGSVNAVILFCQFFYWTGKETSEFGIFKTTEEIESETGLTYEEQLTARKKLKQAGVLKETNKRLEHRIYYQIDTDRLDGMLSQPIDNSPNGENPFRETGKPQLANEEKPKPPARDSLTGGQGIPHFDHTEITTETTSEKRKRKAVKSSVFDFSSFPMAVSPEIWEDYLIHRKAKRAPMTQTVVNMLGKELSKAAAVGWSVDDSLSEAMAAGWQGLKFEWLQNRSRPQNQCAGNTGMSRQEALEAHNARVADDFVNDGW</sequence>
<keyword evidence="2" id="KW-0472">Membrane</keyword>
<accession>A0A0T9UVC1</accession>
<dbReference type="RefSeq" id="WP_050126812.1">
    <property type="nucleotide sequence ID" value="NZ_CQEM01000021.1"/>
</dbReference>
<dbReference type="EMBL" id="CQEM01000021">
    <property type="protein sequence ID" value="CNL75057.1"/>
    <property type="molecule type" value="Genomic_DNA"/>
</dbReference>
<gene>
    <name evidence="3" type="ORF">ERS008460_03679</name>
</gene>
<protein>
    <submittedName>
        <fullName evidence="3">Uncharacterized protein</fullName>
    </submittedName>
</protein>
<name>A0A0T9UVC1_YERAE</name>
<evidence type="ECO:0000256" key="2">
    <source>
        <dbReference type="SAM" id="Phobius"/>
    </source>
</evidence>
<feature type="compositionally biased region" description="Basic and acidic residues" evidence="1">
    <location>
        <begin position="117"/>
        <end position="136"/>
    </location>
</feature>
<feature type="region of interest" description="Disordered" evidence="1">
    <location>
        <begin position="103"/>
        <end position="166"/>
    </location>
</feature>
<reference evidence="4" key="1">
    <citation type="submission" date="2015-03" db="EMBL/GenBank/DDBJ databases">
        <authorList>
            <consortium name="Pathogen Informatics"/>
        </authorList>
    </citation>
    <scope>NUCLEOTIDE SEQUENCE [LARGE SCALE GENOMIC DNA]</scope>
    <source>
        <strain evidence="4">IP27925</strain>
    </source>
</reference>
<evidence type="ECO:0000256" key="1">
    <source>
        <dbReference type="SAM" id="MobiDB-lite"/>
    </source>
</evidence>
<dbReference type="Proteomes" id="UP000040088">
    <property type="component" value="Unassembled WGS sequence"/>
</dbReference>
<evidence type="ECO:0000313" key="3">
    <source>
        <dbReference type="EMBL" id="CNL75057.1"/>
    </source>
</evidence>
<dbReference type="AlphaFoldDB" id="A0A0T9UVC1"/>
<organism evidence="3 4">
    <name type="scientific">Yersinia aleksiciae</name>
    <dbReference type="NCBI Taxonomy" id="263819"/>
    <lineage>
        <taxon>Bacteria</taxon>
        <taxon>Pseudomonadati</taxon>
        <taxon>Pseudomonadota</taxon>
        <taxon>Gammaproteobacteria</taxon>
        <taxon>Enterobacterales</taxon>
        <taxon>Yersiniaceae</taxon>
        <taxon>Yersinia</taxon>
    </lineage>
</organism>
<feature type="transmembrane region" description="Helical" evidence="2">
    <location>
        <begin position="20"/>
        <end position="41"/>
    </location>
</feature>
<proteinExistence type="predicted"/>
<keyword evidence="2" id="KW-0812">Transmembrane</keyword>
<evidence type="ECO:0000313" key="4">
    <source>
        <dbReference type="Proteomes" id="UP000040088"/>
    </source>
</evidence>
<keyword evidence="2" id="KW-1133">Transmembrane helix</keyword>